<keyword evidence="3" id="KW-1185">Reference proteome</keyword>
<accession>A0ABQ5CN69</accession>
<gene>
    <name evidence="2" type="ORF">Tco_0908811</name>
</gene>
<dbReference type="Proteomes" id="UP001151760">
    <property type="component" value="Unassembled WGS sequence"/>
</dbReference>
<dbReference type="EMBL" id="BQNB010014468">
    <property type="protein sequence ID" value="GJT28536.1"/>
    <property type="molecule type" value="Genomic_DNA"/>
</dbReference>
<name>A0ABQ5CN69_9ASTR</name>
<reference evidence="2" key="1">
    <citation type="journal article" date="2022" name="Int. J. Mol. Sci.">
        <title>Draft Genome of Tanacetum Coccineum: Genomic Comparison of Closely Related Tanacetum-Family Plants.</title>
        <authorList>
            <person name="Yamashiro T."/>
            <person name="Shiraishi A."/>
            <person name="Nakayama K."/>
            <person name="Satake H."/>
        </authorList>
    </citation>
    <scope>NUCLEOTIDE SEQUENCE</scope>
</reference>
<feature type="compositionally biased region" description="Low complexity" evidence="1">
    <location>
        <begin position="417"/>
        <end position="429"/>
    </location>
</feature>
<sequence length="446" mass="51008">MQCVGGRGRVGVVVTYLGWYTIGRCSIGELDVGVWWECYGGGCSGQCRGLWWLSGVLNRSTGVGVYEFRIIADFESRVREILTLRDTQVQVVDFQSGGEGCLYTRGPLLWELILEFLSNLRLGEDYNSGRQRSPHGFLLGYYKLMRVERIIPWKGITLTILRNISMTTDGDFLGPIPAFPNTLIRDPVLETMAHRMNGTQYSWEESQVKKIEAVLDTKMKHHVFRHLLMMLSVRTVCEYMALPPRKQRHRFLRYEGMEYTDSDIVDFESRLERIYTREIHRVQVVDFQGRARRRLSWRQFSLALGLHTGDEMESSGFARYYSESERMIPRKGDIHDYWRDISTDGDFLGPPPSYTLIRDPVLRLCHRMMAHNIVGRSQVIAPELPMIDMAELVRLHICVQLDDTWAWVAMGPERQPDAAAGAPAVAEDTPAVDEGDQAILAPVQAP</sequence>
<organism evidence="2 3">
    <name type="scientific">Tanacetum coccineum</name>
    <dbReference type="NCBI Taxonomy" id="301880"/>
    <lineage>
        <taxon>Eukaryota</taxon>
        <taxon>Viridiplantae</taxon>
        <taxon>Streptophyta</taxon>
        <taxon>Embryophyta</taxon>
        <taxon>Tracheophyta</taxon>
        <taxon>Spermatophyta</taxon>
        <taxon>Magnoliopsida</taxon>
        <taxon>eudicotyledons</taxon>
        <taxon>Gunneridae</taxon>
        <taxon>Pentapetalae</taxon>
        <taxon>asterids</taxon>
        <taxon>campanulids</taxon>
        <taxon>Asterales</taxon>
        <taxon>Asteraceae</taxon>
        <taxon>Asteroideae</taxon>
        <taxon>Anthemideae</taxon>
        <taxon>Anthemidinae</taxon>
        <taxon>Tanacetum</taxon>
    </lineage>
</organism>
<reference evidence="2" key="2">
    <citation type="submission" date="2022-01" db="EMBL/GenBank/DDBJ databases">
        <authorList>
            <person name="Yamashiro T."/>
            <person name="Shiraishi A."/>
            <person name="Satake H."/>
            <person name="Nakayama K."/>
        </authorList>
    </citation>
    <scope>NUCLEOTIDE SEQUENCE</scope>
</reference>
<evidence type="ECO:0000256" key="1">
    <source>
        <dbReference type="SAM" id="MobiDB-lite"/>
    </source>
</evidence>
<feature type="region of interest" description="Disordered" evidence="1">
    <location>
        <begin position="416"/>
        <end position="446"/>
    </location>
</feature>
<evidence type="ECO:0000313" key="3">
    <source>
        <dbReference type="Proteomes" id="UP001151760"/>
    </source>
</evidence>
<evidence type="ECO:0000313" key="2">
    <source>
        <dbReference type="EMBL" id="GJT28536.1"/>
    </source>
</evidence>
<comment type="caution">
    <text evidence="2">The sequence shown here is derived from an EMBL/GenBank/DDBJ whole genome shotgun (WGS) entry which is preliminary data.</text>
</comment>
<proteinExistence type="predicted"/>
<protein>
    <submittedName>
        <fullName evidence="2">Uncharacterized protein</fullName>
    </submittedName>
</protein>